<evidence type="ECO:0000256" key="1">
    <source>
        <dbReference type="SAM" id="Phobius"/>
    </source>
</evidence>
<keyword evidence="1" id="KW-0812">Transmembrane</keyword>
<dbReference type="PANTHER" id="PTHR37314:SF5">
    <property type="entry name" value="SLR0142 PROTEIN"/>
    <property type="match status" value="1"/>
</dbReference>
<evidence type="ECO:0000313" key="2">
    <source>
        <dbReference type="EMBL" id="MET4719294.1"/>
    </source>
</evidence>
<organism evidence="2 3">
    <name type="scientific">Bradyrhizobium japonicum</name>
    <dbReference type="NCBI Taxonomy" id="375"/>
    <lineage>
        <taxon>Bacteria</taxon>
        <taxon>Pseudomonadati</taxon>
        <taxon>Pseudomonadota</taxon>
        <taxon>Alphaproteobacteria</taxon>
        <taxon>Hyphomicrobiales</taxon>
        <taxon>Nitrobacteraceae</taxon>
        <taxon>Bradyrhizobium</taxon>
    </lineage>
</organism>
<feature type="transmembrane region" description="Helical" evidence="1">
    <location>
        <begin position="34"/>
        <end position="58"/>
    </location>
</feature>
<keyword evidence="1" id="KW-0472">Membrane</keyword>
<dbReference type="RefSeq" id="WP_038959978.1">
    <property type="nucleotide sequence ID" value="NZ_CP066351.1"/>
</dbReference>
<keyword evidence="3" id="KW-1185">Reference proteome</keyword>
<keyword evidence="1" id="KW-1133">Transmembrane helix</keyword>
<dbReference type="PANTHER" id="PTHR37314">
    <property type="entry name" value="SLR0142 PROTEIN"/>
    <property type="match status" value="1"/>
</dbReference>
<gene>
    <name evidence="2" type="ORF">ABIF63_003400</name>
</gene>
<name>A0ABV2RQU9_BRAJP</name>
<dbReference type="Proteomes" id="UP001549291">
    <property type="component" value="Unassembled WGS sequence"/>
</dbReference>
<feature type="transmembrane region" description="Helical" evidence="1">
    <location>
        <begin position="138"/>
        <end position="158"/>
    </location>
</feature>
<reference evidence="2 3" key="1">
    <citation type="submission" date="2024-06" db="EMBL/GenBank/DDBJ databases">
        <title>Genomic Encyclopedia of Type Strains, Phase V (KMG-V): Genome sequencing to study the core and pangenomes of soil and plant-associated prokaryotes.</title>
        <authorList>
            <person name="Whitman W."/>
        </authorList>
    </citation>
    <scope>NUCLEOTIDE SEQUENCE [LARGE SCALE GENOMIC DNA]</scope>
    <source>
        <strain evidence="2 3">USDA 160</strain>
    </source>
</reference>
<accession>A0ABV2RQU9</accession>
<feature type="transmembrane region" description="Helical" evidence="1">
    <location>
        <begin position="108"/>
        <end position="126"/>
    </location>
</feature>
<feature type="transmembrane region" description="Helical" evidence="1">
    <location>
        <begin position="203"/>
        <end position="221"/>
    </location>
</feature>
<dbReference type="Pfam" id="PF06912">
    <property type="entry name" value="DUF1275"/>
    <property type="match status" value="1"/>
</dbReference>
<protein>
    <submittedName>
        <fullName evidence="2">Uncharacterized membrane protein YoaK (UPF0700 family)</fullName>
    </submittedName>
</protein>
<dbReference type="EMBL" id="JBEPTQ010000002">
    <property type="protein sequence ID" value="MET4719294.1"/>
    <property type="molecule type" value="Genomic_DNA"/>
</dbReference>
<sequence length="243" mass="25561">MLVFARKSAADPAPVVTPDEEATLLRMQERFPPVLSVIAGMVDLTGFFMLGNIFTAHITGNLVVGSAVVVRGGPVNPAQLLAIPVFVVAMALVWLIAEYSNRKGPPLVRLLLGIQFLLLAAVLAFSVVTKPSSHPHGILAAIAALIAVSAMACQYALLRLALPRAISTAVMTGNLANTVLSIMDALSRGHPLMSADDGRLKRSIYLLFGFLLGCAIAAAAISVMGEWTWSLPTALAALLVALR</sequence>
<dbReference type="InterPro" id="IPR010699">
    <property type="entry name" value="DUF1275"/>
</dbReference>
<feature type="transmembrane region" description="Helical" evidence="1">
    <location>
        <begin position="78"/>
        <end position="96"/>
    </location>
</feature>
<evidence type="ECO:0000313" key="3">
    <source>
        <dbReference type="Proteomes" id="UP001549291"/>
    </source>
</evidence>
<comment type="caution">
    <text evidence="2">The sequence shown here is derived from an EMBL/GenBank/DDBJ whole genome shotgun (WGS) entry which is preliminary data.</text>
</comment>
<proteinExistence type="predicted"/>